<sequence length="602" mass="69010">MNITLGLEHDSYKYVFGAYQKFAIPFDEHKTISLICGKNDRAAVQLLIYSEEEMLVGVNGEAAFYERGPIDIVRVGVKVPGLANGRVTANLIGLVEDDDRQLKSDMILGQSYLHVEKRRVQPVWIEVQIDADADPGVYHPQITVYGHRMFEDEIVLRTLSFEVNVVDVALKQPADHSFYLDLWQHNANIARKYDVALWSEQHFEILEPYVASLADLGQKAISVVVSEIPWSGQASCYDRIDPANMFEYSIVRVVRREDHSWVYDFSSLDRYVALCMKHGIREEIEVFGLLNIWVLEDAGYGRVIPEFSDAIRVRYYDASSGSYQYMREQGQLELYVAALEKHFIERGWIEKVRILADEPADLELFRSRLQTLRAMAPSFQYKVAINHAEFIKEEGLLDHVPYLGCVAVEHDQIMALKQGQSGKTLFYVACDKIHPNTFISSHLLESRVIPWLAWHFRLDGFLRWNYTVWPNDPLDRIAYHYPLFPAGDTNFVYPGRDGKPMLTLRYKLLQKGIRDYEIMNTYIEQGGSRGALAERMRSVFLWSDAQELRMDARKKADELFSLRNEDYESLIGGILEEMASGRKSTGESVLQAVEDEGGVAAE</sequence>
<reference evidence="4 5" key="1">
    <citation type="submission" date="2019-07" db="EMBL/GenBank/DDBJ databases">
        <title>Genomic Encyclopedia of Type Strains, Phase III (KMG-III): the genomes of soil and plant-associated and newly described type strains.</title>
        <authorList>
            <person name="Whitman W."/>
        </authorList>
    </citation>
    <scope>NUCLEOTIDE SEQUENCE [LARGE SCALE GENOMIC DNA]</scope>
    <source>
        <strain evidence="4 5">BL24</strain>
    </source>
</reference>
<keyword evidence="5" id="KW-1185">Reference proteome</keyword>
<evidence type="ECO:0000259" key="2">
    <source>
        <dbReference type="Pfam" id="PF13320"/>
    </source>
</evidence>
<dbReference type="Proteomes" id="UP000323257">
    <property type="component" value="Unassembled WGS sequence"/>
</dbReference>
<dbReference type="EMBL" id="VNHS01000003">
    <property type="protein sequence ID" value="TYP76587.1"/>
    <property type="molecule type" value="Genomic_DNA"/>
</dbReference>
<evidence type="ECO:0000256" key="1">
    <source>
        <dbReference type="SAM" id="MobiDB-lite"/>
    </source>
</evidence>
<feature type="region of interest" description="Disordered" evidence="1">
    <location>
        <begin position="582"/>
        <end position="602"/>
    </location>
</feature>
<dbReference type="Pfam" id="PF22680">
    <property type="entry name" value="Glyco_hydro_123_N_2"/>
    <property type="match status" value="1"/>
</dbReference>
<protein>
    <submittedName>
        <fullName evidence="4">Uncharacterized protein DUF4091</fullName>
    </submittedName>
</protein>
<gene>
    <name evidence="4" type="ORF">BCM02_103249</name>
</gene>
<evidence type="ECO:0000313" key="5">
    <source>
        <dbReference type="Proteomes" id="UP000323257"/>
    </source>
</evidence>
<dbReference type="InterPro" id="IPR053850">
    <property type="entry name" value="Glyco_hydro_123_N_2"/>
</dbReference>
<feature type="domain" description="Glycoside hydrolase 123 N-terminal" evidence="3">
    <location>
        <begin position="97"/>
        <end position="144"/>
    </location>
</feature>
<name>A0A5S5CB83_9BACL</name>
<comment type="caution">
    <text evidence="4">The sequence shown here is derived from an EMBL/GenBank/DDBJ whole genome shotgun (WGS) entry which is preliminary data.</text>
</comment>
<dbReference type="RefSeq" id="WP_148928988.1">
    <property type="nucleotide sequence ID" value="NZ_VNHS01000003.1"/>
</dbReference>
<dbReference type="InterPro" id="IPR025150">
    <property type="entry name" value="GH123_cat"/>
</dbReference>
<evidence type="ECO:0000259" key="3">
    <source>
        <dbReference type="Pfam" id="PF22680"/>
    </source>
</evidence>
<organism evidence="4 5">
    <name type="scientific">Paenibacillus methanolicus</name>
    <dbReference type="NCBI Taxonomy" id="582686"/>
    <lineage>
        <taxon>Bacteria</taxon>
        <taxon>Bacillati</taxon>
        <taxon>Bacillota</taxon>
        <taxon>Bacilli</taxon>
        <taxon>Bacillales</taxon>
        <taxon>Paenibacillaceae</taxon>
        <taxon>Paenibacillus</taxon>
    </lineage>
</organism>
<feature type="compositionally biased region" description="Acidic residues" evidence="1">
    <location>
        <begin position="593"/>
        <end position="602"/>
    </location>
</feature>
<proteinExistence type="predicted"/>
<dbReference type="Pfam" id="PF13320">
    <property type="entry name" value="GH123_cat"/>
    <property type="match status" value="1"/>
</dbReference>
<dbReference type="OrthoDB" id="197680at2"/>
<dbReference type="AlphaFoldDB" id="A0A5S5CB83"/>
<evidence type="ECO:0000313" key="4">
    <source>
        <dbReference type="EMBL" id="TYP76587.1"/>
    </source>
</evidence>
<feature type="domain" description="Glycoside hydrolase 123 catalytic" evidence="2">
    <location>
        <begin position="183"/>
        <end position="520"/>
    </location>
</feature>
<accession>A0A5S5CB83</accession>